<dbReference type="InterPro" id="IPR011501">
    <property type="entry name" value="Noc3_N"/>
</dbReference>
<evidence type="ECO:0000256" key="3">
    <source>
        <dbReference type="ARBA" id="ARBA00023054"/>
    </source>
</evidence>
<sequence>MGGRQSRLPHQPDAGMEADAPQAGGVSVSISDALKEDLAKAHQQVPASVRWQQQLMAAYQEGVQHASSEADQDAEALKSEVEARWAAKVEYAALQEERELERAISKLQSGLEQRSSGRSTAASACASEENAVVACLQGDSAVACDPFVKALEACAQRALMSAGCKVHYSLTRSSVVSMAKTKKPKGQQDKRTKKKTKINGTAAPPVEAPQSSDADSANESDAEFMAENKDYAGFVMSLDASRLDVFGKRTKKKDADIEHQARRQPSTTGWEAEAATKIQRLPIKNRQGALVPNQHFIHEDAVAAAAAKITQDCEEENGADGKGSEAAETSGGSGGSDSEGMSVYDSADDQEDVEDAGDVTLQSQQQVLTGLDLAALRKRRYAQKKAEIAQLCEAILENPEDAVVRHKVKEKEKGAAAEGAAAAAGGGKAAVARSRLEQLHALAYEDEDLLVQQLAMLSEYAVFKDIIPAYRIRMLSDKEKDVRVSKDVQRVRDHERGLLSAYQTFLKYLESVVRSATTGEHAGGSKIARAVAVNAVHCMCGLLTTHPHFNFRANLILAIVPRMDHAWPEVSQACYDCVVNVFKTDQQGEVALEVTRAVAKFAKDRKYTMHERVLRCLCALPLRVREDEAGDVRAAAKSRRRKRKAHDVEAELMEAEAKVNASERGRCHADALKEVTLMYFRVLKNHRHPALLPAVMEGLAKFAHLINLDTVEDLLALLKGLLREEKLTFEASLHCVLMAFRTLQGPGRELQVDDKEFVVRLYALLPRLSDAANRAYVTLATECVDTVLVKRREHSPARVAAFLKRILGLALHFPSGEAKALIGVAHALALRYGPARQMLENEQDRAAAGAYSALVEDPDHANPFATSCWELSLLKFSYHADVAKAASDMGKLATLEAADAVAAAYMRQARESTAGASYIFSGVKVPPMSVLTKADSGSRLVFPHETVAE</sequence>
<keyword evidence="10" id="KW-1185">Reference proteome</keyword>
<feature type="compositionally biased region" description="Basic and acidic residues" evidence="6">
    <location>
        <begin position="250"/>
        <end position="261"/>
    </location>
</feature>
<dbReference type="Proteomes" id="UP000664859">
    <property type="component" value="Unassembled WGS sequence"/>
</dbReference>
<reference evidence="9" key="1">
    <citation type="submission" date="2021-02" db="EMBL/GenBank/DDBJ databases">
        <title>First Annotated Genome of the Yellow-green Alga Tribonema minus.</title>
        <authorList>
            <person name="Mahan K.M."/>
        </authorList>
    </citation>
    <scope>NUCLEOTIDE SEQUENCE</scope>
    <source>
        <strain evidence="9">UTEX B ZZ1240</strain>
    </source>
</reference>
<dbReference type="Pfam" id="PF03914">
    <property type="entry name" value="CBF"/>
    <property type="match status" value="1"/>
</dbReference>
<dbReference type="GO" id="GO:0003682">
    <property type="term" value="F:chromatin binding"/>
    <property type="evidence" value="ECO:0007669"/>
    <property type="project" value="TreeGrafter"/>
</dbReference>
<dbReference type="Pfam" id="PF07540">
    <property type="entry name" value="NOC3p"/>
    <property type="match status" value="1"/>
</dbReference>
<keyword evidence="3 5" id="KW-0175">Coiled coil</keyword>
<comment type="similarity">
    <text evidence="2">Belongs to the CBF/MAK21 family.</text>
</comment>
<feature type="domain" description="Nucleolar complex-associated protein 3 N-terminal" evidence="8">
    <location>
        <begin position="383"/>
        <end position="505"/>
    </location>
</feature>
<evidence type="ECO:0000313" key="10">
    <source>
        <dbReference type="Proteomes" id="UP000664859"/>
    </source>
</evidence>
<dbReference type="PANTHER" id="PTHR14428:SF5">
    <property type="entry name" value="NUCLEOLAR COMPLEX PROTEIN 3 HOMOLOG"/>
    <property type="match status" value="1"/>
</dbReference>
<evidence type="ECO:0000259" key="8">
    <source>
        <dbReference type="Pfam" id="PF07540"/>
    </source>
</evidence>
<dbReference type="SUPFAM" id="SSF48371">
    <property type="entry name" value="ARM repeat"/>
    <property type="match status" value="1"/>
</dbReference>
<protein>
    <submittedName>
        <fullName evidence="9">CBF/Mak21 family-domain-containing protein</fullName>
    </submittedName>
</protein>
<accession>A0A835YYK4</accession>
<feature type="region of interest" description="Disordered" evidence="6">
    <location>
        <begin position="250"/>
        <end position="272"/>
    </location>
</feature>
<evidence type="ECO:0000256" key="6">
    <source>
        <dbReference type="SAM" id="MobiDB-lite"/>
    </source>
</evidence>
<feature type="compositionally biased region" description="Basic residues" evidence="6">
    <location>
        <begin position="180"/>
        <end position="197"/>
    </location>
</feature>
<dbReference type="InterPro" id="IPR016903">
    <property type="entry name" value="Nucleolar_cplx-assoc_3"/>
</dbReference>
<dbReference type="AlphaFoldDB" id="A0A835YYK4"/>
<feature type="domain" description="CCAAT-binding factor" evidence="7">
    <location>
        <begin position="732"/>
        <end position="886"/>
    </location>
</feature>
<proteinExistence type="inferred from homology"/>
<dbReference type="EMBL" id="JAFCMP010000457">
    <property type="protein sequence ID" value="KAG5179524.1"/>
    <property type="molecule type" value="Genomic_DNA"/>
</dbReference>
<dbReference type="GO" id="GO:0006270">
    <property type="term" value="P:DNA replication initiation"/>
    <property type="evidence" value="ECO:0007669"/>
    <property type="project" value="TreeGrafter"/>
</dbReference>
<organism evidence="9 10">
    <name type="scientific">Tribonema minus</name>
    <dbReference type="NCBI Taxonomy" id="303371"/>
    <lineage>
        <taxon>Eukaryota</taxon>
        <taxon>Sar</taxon>
        <taxon>Stramenopiles</taxon>
        <taxon>Ochrophyta</taxon>
        <taxon>PX clade</taxon>
        <taxon>Xanthophyceae</taxon>
        <taxon>Tribonematales</taxon>
        <taxon>Tribonemataceae</taxon>
        <taxon>Tribonema</taxon>
    </lineage>
</organism>
<dbReference type="InterPro" id="IPR005612">
    <property type="entry name" value="CCAAT-binding_factor"/>
</dbReference>
<gene>
    <name evidence="9" type="ORF">JKP88DRAFT_264229</name>
</gene>
<dbReference type="OrthoDB" id="10263597at2759"/>
<dbReference type="PANTHER" id="PTHR14428">
    <property type="entry name" value="NUCLEOLAR COMPLEX PROTEIN 3"/>
    <property type="match status" value="1"/>
</dbReference>
<feature type="coiled-coil region" evidence="5">
    <location>
        <begin position="638"/>
        <end position="665"/>
    </location>
</feature>
<evidence type="ECO:0000256" key="5">
    <source>
        <dbReference type="SAM" id="Coils"/>
    </source>
</evidence>
<feature type="region of interest" description="Disordered" evidence="6">
    <location>
        <begin position="313"/>
        <end position="353"/>
    </location>
</feature>
<feature type="region of interest" description="Disordered" evidence="6">
    <location>
        <begin position="1"/>
        <end position="29"/>
    </location>
</feature>
<evidence type="ECO:0000256" key="4">
    <source>
        <dbReference type="ARBA" id="ARBA00023242"/>
    </source>
</evidence>
<dbReference type="GO" id="GO:0005730">
    <property type="term" value="C:nucleolus"/>
    <property type="evidence" value="ECO:0007669"/>
    <property type="project" value="UniProtKB-SubCell"/>
</dbReference>
<evidence type="ECO:0000256" key="1">
    <source>
        <dbReference type="ARBA" id="ARBA00004604"/>
    </source>
</evidence>
<feature type="region of interest" description="Disordered" evidence="6">
    <location>
        <begin position="175"/>
        <end position="221"/>
    </location>
</feature>
<name>A0A835YYK4_9STRA</name>
<evidence type="ECO:0000256" key="2">
    <source>
        <dbReference type="ARBA" id="ARBA00007797"/>
    </source>
</evidence>
<evidence type="ECO:0000259" key="7">
    <source>
        <dbReference type="Pfam" id="PF03914"/>
    </source>
</evidence>
<evidence type="ECO:0000313" key="9">
    <source>
        <dbReference type="EMBL" id="KAG5179524.1"/>
    </source>
</evidence>
<comment type="caution">
    <text evidence="9">The sequence shown here is derived from an EMBL/GenBank/DDBJ whole genome shotgun (WGS) entry which is preliminary data.</text>
</comment>
<keyword evidence="4" id="KW-0539">Nucleus</keyword>
<comment type="subcellular location">
    <subcellularLocation>
        <location evidence="1">Nucleus</location>
        <location evidence="1">Nucleolus</location>
    </subcellularLocation>
</comment>
<dbReference type="InterPro" id="IPR016024">
    <property type="entry name" value="ARM-type_fold"/>
</dbReference>